<evidence type="ECO:0000256" key="1">
    <source>
        <dbReference type="SAM" id="Phobius"/>
    </source>
</evidence>
<feature type="non-terminal residue" evidence="2">
    <location>
        <position position="1"/>
    </location>
</feature>
<evidence type="ECO:0000313" key="2">
    <source>
        <dbReference type="EMBL" id="JAP07588.1"/>
    </source>
</evidence>
<dbReference type="AlphaFoldDB" id="A0A0V0GH01"/>
<keyword evidence="1" id="KW-1133">Transmembrane helix</keyword>
<proteinExistence type="predicted"/>
<protein>
    <submittedName>
        <fullName evidence="2">Putative ovule protein</fullName>
    </submittedName>
</protein>
<sequence>EYLHSSIYRVTSSSQCNVGLPSFPEFFGFFFILSLLCLVVYFLSFLFFSFLPLISYCVCNNIFPLIHMKYSTFFGEVSDIRWLNL</sequence>
<reference evidence="2" key="1">
    <citation type="submission" date="2015-12" db="EMBL/GenBank/DDBJ databases">
        <title>Gene expression during late stages of embryo sac development: a critical building block for successful pollen-pistil interactions.</title>
        <authorList>
            <person name="Liu Y."/>
            <person name="Joly V."/>
            <person name="Sabar M."/>
            <person name="Matton D.P."/>
        </authorList>
    </citation>
    <scope>NUCLEOTIDE SEQUENCE</scope>
</reference>
<accession>A0A0V0GH01</accession>
<feature type="transmembrane region" description="Helical" evidence="1">
    <location>
        <begin position="26"/>
        <end position="59"/>
    </location>
</feature>
<name>A0A0V0GH01_SOLCH</name>
<dbReference type="EMBL" id="GEDG01038449">
    <property type="protein sequence ID" value="JAP07588.1"/>
    <property type="molecule type" value="Transcribed_RNA"/>
</dbReference>
<organism evidence="2">
    <name type="scientific">Solanum chacoense</name>
    <name type="common">Chaco potato</name>
    <dbReference type="NCBI Taxonomy" id="4108"/>
    <lineage>
        <taxon>Eukaryota</taxon>
        <taxon>Viridiplantae</taxon>
        <taxon>Streptophyta</taxon>
        <taxon>Embryophyta</taxon>
        <taxon>Tracheophyta</taxon>
        <taxon>Spermatophyta</taxon>
        <taxon>Magnoliopsida</taxon>
        <taxon>eudicotyledons</taxon>
        <taxon>Gunneridae</taxon>
        <taxon>Pentapetalae</taxon>
        <taxon>asterids</taxon>
        <taxon>lamiids</taxon>
        <taxon>Solanales</taxon>
        <taxon>Solanaceae</taxon>
        <taxon>Solanoideae</taxon>
        <taxon>Solaneae</taxon>
        <taxon>Solanum</taxon>
    </lineage>
</organism>
<keyword evidence="1" id="KW-0472">Membrane</keyword>
<keyword evidence="1" id="KW-0812">Transmembrane</keyword>